<dbReference type="Proteomes" id="UP000828390">
    <property type="component" value="Unassembled WGS sequence"/>
</dbReference>
<dbReference type="EMBL" id="JAIWYP010000014">
    <property type="protein sequence ID" value="KAH3709100.1"/>
    <property type="molecule type" value="Genomic_DNA"/>
</dbReference>
<dbReference type="OrthoDB" id="6271941at2759"/>
<reference evidence="3" key="1">
    <citation type="journal article" date="2019" name="bioRxiv">
        <title>The Genome of the Zebra Mussel, Dreissena polymorpha: A Resource for Invasive Species Research.</title>
        <authorList>
            <person name="McCartney M.A."/>
            <person name="Auch B."/>
            <person name="Kono T."/>
            <person name="Mallez S."/>
            <person name="Zhang Y."/>
            <person name="Obille A."/>
            <person name="Becker A."/>
            <person name="Abrahante J.E."/>
            <person name="Garbe J."/>
            <person name="Badalamenti J.P."/>
            <person name="Herman A."/>
            <person name="Mangelson H."/>
            <person name="Liachko I."/>
            <person name="Sullivan S."/>
            <person name="Sone E.D."/>
            <person name="Koren S."/>
            <person name="Silverstein K.A.T."/>
            <person name="Beckman K.B."/>
            <person name="Gohl D.M."/>
        </authorList>
    </citation>
    <scope>NUCLEOTIDE SEQUENCE</scope>
    <source>
        <strain evidence="3">Duluth1</strain>
        <tissue evidence="3">Whole animal</tissue>
    </source>
</reference>
<dbReference type="PROSITE" id="PS50041">
    <property type="entry name" value="C_TYPE_LECTIN_2"/>
    <property type="match status" value="1"/>
</dbReference>
<name>A0A9D4BTP7_DREPO</name>
<evidence type="ECO:0000313" key="3">
    <source>
        <dbReference type="EMBL" id="KAH3709100.1"/>
    </source>
</evidence>
<evidence type="ECO:0000259" key="2">
    <source>
        <dbReference type="PROSITE" id="PS50041"/>
    </source>
</evidence>
<dbReference type="AlphaFoldDB" id="A0A9D4BTP7"/>
<proteinExistence type="predicted"/>
<dbReference type="InterPro" id="IPR050111">
    <property type="entry name" value="C-type_lectin/snaclec_domain"/>
</dbReference>
<dbReference type="InterPro" id="IPR001304">
    <property type="entry name" value="C-type_lectin-like"/>
</dbReference>
<dbReference type="InterPro" id="IPR016187">
    <property type="entry name" value="CTDL_fold"/>
</dbReference>
<organism evidence="3 4">
    <name type="scientific">Dreissena polymorpha</name>
    <name type="common">Zebra mussel</name>
    <name type="synonym">Mytilus polymorpha</name>
    <dbReference type="NCBI Taxonomy" id="45954"/>
    <lineage>
        <taxon>Eukaryota</taxon>
        <taxon>Metazoa</taxon>
        <taxon>Spiralia</taxon>
        <taxon>Lophotrochozoa</taxon>
        <taxon>Mollusca</taxon>
        <taxon>Bivalvia</taxon>
        <taxon>Autobranchia</taxon>
        <taxon>Heteroconchia</taxon>
        <taxon>Euheterodonta</taxon>
        <taxon>Imparidentia</taxon>
        <taxon>Neoheterodontei</taxon>
        <taxon>Myida</taxon>
        <taxon>Dreissenoidea</taxon>
        <taxon>Dreissenidae</taxon>
        <taxon>Dreissena</taxon>
    </lineage>
</organism>
<protein>
    <recommendedName>
        <fullName evidence="2">C-type lectin domain-containing protein</fullName>
    </recommendedName>
</protein>
<dbReference type="CDD" id="cd00037">
    <property type="entry name" value="CLECT"/>
    <property type="match status" value="1"/>
</dbReference>
<feature type="signal peptide" evidence="1">
    <location>
        <begin position="1"/>
        <end position="23"/>
    </location>
</feature>
<sequence length="164" mass="18733">MRGILLCSWIMIYILECFVRVDGATTSCPDDYLSFRGSCYHFGHTPYNFVESEHYCQQLGGHLVHIDSADENDYIKGQLEFMKSHEWWIGLIRVDGHFMWRNDNSSVTFTDWDIGQPNGGPNECVAFYNPHQSYKWHDGPCDGGSSTYPICETSPPDRPAPIGK</sequence>
<feature type="chain" id="PRO_5039109170" description="C-type lectin domain-containing protein" evidence="1">
    <location>
        <begin position="24"/>
        <end position="164"/>
    </location>
</feature>
<gene>
    <name evidence="3" type="ORF">DPMN_068560</name>
</gene>
<dbReference type="Gene3D" id="3.10.100.10">
    <property type="entry name" value="Mannose-Binding Protein A, subunit A"/>
    <property type="match status" value="1"/>
</dbReference>
<dbReference type="Pfam" id="PF00059">
    <property type="entry name" value="Lectin_C"/>
    <property type="match status" value="1"/>
</dbReference>
<keyword evidence="4" id="KW-1185">Reference proteome</keyword>
<evidence type="ECO:0000256" key="1">
    <source>
        <dbReference type="SAM" id="SignalP"/>
    </source>
</evidence>
<dbReference type="PANTHER" id="PTHR22803">
    <property type="entry name" value="MANNOSE, PHOSPHOLIPASE, LECTIN RECEPTOR RELATED"/>
    <property type="match status" value="1"/>
</dbReference>
<evidence type="ECO:0000313" key="4">
    <source>
        <dbReference type="Proteomes" id="UP000828390"/>
    </source>
</evidence>
<keyword evidence="1" id="KW-0732">Signal</keyword>
<reference evidence="3" key="2">
    <citation type="submission" date="2020-11" db="EMBL/GenBank/DDBJ databases">
        <authorList>
            <person name="McCartney M.A."/>
            <person name="Auch B."/>
            <person name="Kono T."/>
            <person name="Mallez S."/>
            <person name="Becker A."/>
            <person name="Gohl D.M."/>
            <person name="Silverstein K.A.T."/>
            <person name="Koren S."/>
            <person name="Bechman K.B."/>
            <person name="Herman A."/>
            <person name="Abrahante J.E."/>
            <person name="Garbe J."/>
        </authorList>
    </citation>
    <scope>NUCLEOTIDE SEQUENCE</scope>
    <source>
        <strain evidence="3">Duluth1</strain>
        <tissue evidence="3">Whole animal</tissue>
    </source>
</reference>
<dbReference type="SMART" id="SM00034">
    <property type="entry name" value="CLECT"/>
    <property type="match status" value="1"/>
</dbReference>
<dbReference type="InterPro" id="IPR016186">
    <property type="entry name" value="C-type_lectin-like/link_sf"/>
</dbReference>
<feature type="domain" description="C-type lectin" evidence="2">
    <location>
        <begin position="35"/>
        <end position="142"/>
    </location>
</feature>
<dbReference type="SUPFAM" id="SSF56436">
    <property type="entry name" value="C-type lectin-like"/>
    <property type="match status" value="1"/>
</dbReference>
<accession>A0A9D4BTP7</accession>
<comment type="caution">
    <text evidence="3">The sequence shown here is derived from an EMBL/GenBank/DDBJ whole genome shotgun (WGS) entry which is preliminary data.</text>
</comment>